<feature type="domain" description="HTH araC/xylS-type" evidence="4">
    <location>
        <begin position="188"/>
        <end position="286"/>
    </location>
</feature>
<name>A0A1M7FAP4_9FIRM</name>
<dbReference type="Gene3D" id="2.60.120.10">
    <property type="entry name" value="Jelly Rolls"/>
    <property type="match status" value="1"/>
</dbReference>
<dbReference type="AlphaFoldDB" id="A0A1M7FAP4"/>
<protein>
    <submittedName>
        <fullName evidence="5">AraC-type DNA-binding protein</fullName>
    </submittedName>
</protein>
<dbReference type="OrthoDB" id="9772063at2"/>
<dbReference type="Pfam" id="PF12833">
    <property type="entry name" value="HTH_18"/>
    <property type="match status" value="1"/>
</dbReference>
<evidence type="ECO:0000256" key="1">
    <source>
        <dbReference type="ARBA" id="ARBA00023015"/>
    </source>
</evidence>
<evidence type="ECO:0000313" key="6">
    <source>
        <dbReference type="Proteomes" id="UP000184038"/>
    </source>
</evidence>
<dbReference type="PANTHER" id="PTHR43280:SF28">
    <property type="entry name" value="HTH-TYPE TRANSCRIPTIONAL ACTIVATOR RHAS"/>
    <property type="match status" value="1"/>
</dbReference>
<dbReference type="InterPro" id="IPR009057">
    <property type="entry name" value="Homeodomain-like_sf"/>
</dbReference>
<dbReference type="GO" id="GO:0003700">
    <property type="term" value="F:DNA-binding transcription factor activity"/>
    <property type="evidence" value="ECO:0007669"/>
    <property type="project" value="InterPro"/>
</dbReference>
<dbReference type="InterPro" id="IPR037923">
    <property type="entry name" value="HTH-like"/>
</dbReference>
<dbReference type="PROSITE" id="PS01124">
    <property type="entry name" value="HTH_ARAC_FAMILY_2"/>
    <property type="match status" value="1"/>
</dbReference>
<dbReference type="InterPro" id="IPR018060">
    <property type="entry name" value="HTH_AraC"/>
</dbReference>
<keyword evidence="3" id="KW-0804">Transcription</keyword>
<organism evidence="5 6">
    <name type="scientific">Anaerosporobacter mobilis DSM 15930</name>
    <dbReference type="NCBI Taxonomy" id="1120996"/>
    <lineage>
        <taxon>Bacteria</taxon>
        <taxon>Bacillati</taxon>
        <taxon>Bacillota</taxon>
        <taxon>Clostridia</taxon>
        <taxon>Lachnospirales</taxon>
        <taxon>Lachnospiraceae</taxon>
        <taxon>Anaerosporobacter</taxon>
    </lineage>
</organism>
<dbReference type="SMART" id="SM00342">
    <property type="entry name" value="HTH_ARAC"/>
    <property type="match status" value="1"/>
</dbReference>
<dbReference type="InterPro" id="IPR003313">
    <property type="entry name" value="AraC-bd"/>
</dbReference>
<dbReference type="EMBL" id="FRCP01000005">
    <property type="protein sequence ID" value="SHM01080.1"/>
    <property type="molecule type" value="Genomic_DNA"/>
</dbReference>
<dbReference type="SUPFAM" id="SSF46689">
    <property type="entry name" value="Homeodomain-like"/>
    <property type="match status" value="2"/>
</dbReference>
<reference evidence="5 6" key="1">
    <citation type="submission" date="2016-11" db="EMBL/GenBank/DDBJ databases">
        <authorList>
            <person name="Jaros S."/>
            <person name="Januszkiewicz K."/>
            <person name="Wedrychowicz H."/>
        </authorList>
    </citation>
    <scope>NUCLEOTIDE SEQUENCE [LARGE SCALE GENOMIC DNA]</scope>
    <source>
        <strain evidence="5 6">DSM 15930</strain>
    </source>
</reference>
<evidence type="ECO:0000256" key="3">
    <source>
        <dbReference type="ARBA" id="ARBA00023163"/>
    </source>
</evidence>
<dbReference type="CDD" id="cd02208">
    <property type="entry name" value="cupin_RmlC-like"/>
    <property type="match status" value="1"/>
</dbReference>
<proteinExistence type="predicted"/>
<dbReference type="Proteomes" id="UP000184038">
    <property type="component" value="Unassembled WGS sequence"/>
</dbReference>
<dbReference type="Pfam" id="PF02311">
    <property type="entry name" value="AraC_binding"/>
    <property type="match status" value="1"/>
</dbReference>
<dbReference type="GO" id="GO:0043565">
    <property type="term" value="F:sequence-specific DNA binding"/>
    <property type="evidence" value="ECO:0007669"/>
    <property type="project" value="InterPro"/>
</dbReference>
<keyword evidence="1" id="KW-0805">Transcription regulation</keyword>
<dbReference type="PANTHER" id="PTHR43280">
    <property type="entry name" value="ARAC-FAMILY TRANSCRIPTIONAL REGULATOR"/>
    <property type="match status" value="1"/>
</dbReference>
<evidence type="ECO:0000256" key="2">
    <source>
        <dbReference type="ARBA" id="ARBA00023125"/>
    </source>
</evidence>
<dbReference type="RefSeq" id="WP_073282405.1">
    <property type="nucleotide sequence ID" value="NZ_FRCP01000005.1"/>
</dbReference>
<gene>
    <name evidence="5" type="ORF">SAMN02746066_00515</name>
</gene>
<sequence length="291" mass="33773">MKTLYEKIDMINSPFEAFYVTKENFIEKIAAHWHYFVEIMYLVSGTVQVNCDNIDHHLNAGDLIFFHPGSIHSIYNPSDDMHYAIIKLNLSSLHTIGDHFLKPVAIIRTAKGNEKAPIHVQQEELKALPIADWFKRCITELSKKAYGYDISFYSTVSNILIEIIRIWKQHGFVVEQTSPAAPNIGTIQTITEYIDEHSQQPLRVDELAHMCDMSYSYFAKNFQLLYGQSCKEYIASIRIRKAKDLLIYTDLDQNYISQDTGFSDCSHFIRVFKQKEGITPKQFRIKHITHQ</sequence>
<evidence type="ECO:0000259" key="4">
    <source>
        <dbReference type="PROSITE" id="PS01124"/>
    </source>
</evidence>
<dbReference type="SUPFAM" id="SSF51215">
    <property type="entry name" value="Regulatory protein AraC"/>
    <property type="match status" value="1"/>
</dbReference>
<dbReference type="InterPro" id="IPR014710">
    <property type="entry name" value="RmlC-like_jellyroll"/>
</dbReference>
<evidence type="ECO:0000313" key="5">
    <source>
        <dbReference type="EMBL" id="SHM01080.1"/>
    </source>
</evidence>
<dbReference type="STRING" id="1120996.SAMN02746066_00515"/>
<keyword evidence="2 5" id="KW-0238">DNA-binding</keyword>
<accession>A0A1M7FAP4</accession>
<dbReference type="Gene3D" id="1.10.10.60">
    <property type="entry name" value="Homeodomain-like"/>
    <property type="match status" value="2"/>
</dbReference>
<keyword evidence="6" id="KW-1185">Reference proteome</keyword>